<dbReference type="AlphaFoldDB" id="S5Y0D1"/>
<gene>
    <name evidence="6" type="ORF">JCM7686_pAMI4p297</name>
</gene>
<dbReference type="SUPFAM" id="SSF48498">
    <property type="entry name" value="Tetracyclin repressor-like, C-terminal domain"/>
    <property type="match status" value="1"/>
</dbReference>
<dbReference type="OrthoDB" id="8478851at2"/>
<dbReference type="eggNOG" id="COG1309">
    <property type="taxonomic scope" value="Bacteria"/>
</dbReference>
<geneLocation type="plasmid" evidence="6 7">
    <name>pAMI4</name>
</geneLocation>
<keyword evidence="7" id="KW-1185">Reference proteome</keyword>
<keyword evidence="2 4" id="KW-0238">DNA-binding</keyword>
<feature type="domain" description="HTH tetR-type" evidence="5">
    <location>
        <begin position="10"/>
        <end position="70"/>
    </location>
</feature>
<dbReference type="EMBL" id="CP006652">
    <property type="protein sequence ID" value="AGT10987.1"/>
    <property type="molecule type" value="Genomic_DNA"/>
</dbReference>
<dbReference type="Pfam" id="PF00440">
    <property type="entry name" value="TetR_N"/>
    <property type="match status" value="1"/>
</dbReference>
<dbReference type="SUPFAM" id="SSF46689">
    <property type="entry name" value="Homeodomain-like"/>
    <property type="match status" value="1"/>
</dbReference>
<dbReference type="GO" id="GO:0003677">
    <property type="term" value="F:DNA binding"/>
    <property type="evidence" value="ECO:0007669"/>
    <property type="project" value="UniProtKB-UniRule"/>
</dbReference>
<dbReference type="PANTHER" id="PTHR47506:SF7">
    <property type="entry name" value="TRANSCRIPTIONAL REGULATORY PROTEIN"/>
    <property type="match status" value="1"/>
</dbReference>
<evidence type="ECO:0000259" key="5">
    <source>
        <dbReference type="PROSITE" id="PS50977"/>
    </source>
</evidence>
<dbReference type="HOGENOM" id="CLU_069356_28_2_5"/>
<evidence type="ECO:0000256" key="3">
    <source>
        <dbReference type="ARBA" id="ARBA00023163"/>
    </source>
</evidence>
<protein>
    <submittedName>
        <fullName evidence="6">Transcriptional regulator, TetR family</fullName>
    </submittedName>
</protein>
<dbReference type="RefSeq" id="WP_020952471.1">
    <property type="nucleotide sequence ID" value="NC_022049.1"/>
</dbReference>
<keyword evidence="6" id="KW-0614">Plasmid</keyword>
<proteinExistence type="predicted"/>
<dbReference type="Proteomes" id="UP000015480">
    <property type="component" value="Plasmid pAMI4"/>
</dbReference>
<evidence type="ECO:0000256" key="2">
    <source>
        <dbReference type="ARBA" id="ARBA00023125"/>
    </source>
</evidence>
<organism evidence="6 7">
    <name type="scientific">Paracoccus aminophilus JCM 7686</name>
    <dbReference type="NCBI Taxonomy" id="1367847"/>
    <lineage>
        <taxon>Bacteria</taxon>
        <taxon>Pseudomonadati</taxon>
        <taxon>Pseudomonadota</taxon>
        <taxon>Alphaproteobacteria</taxon>
        <taxon>Rhodobacterales</taxon>
        <taxon>Paracoccaceae</taxon>
        <taxon>Paracoccus</taxon>
    </lineage>
</organism>
<evidence type="ECO:0000313" key="6">
    <source>
        <dbReference type="EMBL" id="AGT10987.1"/>
    </source>
</evidence>
<dbReference type="InterPro" id="IPR036271">
    <property type="entry name" value="Tet_transcr_reg_TetR-rel_C_sf"/>
</dbReference>
<feature type="DNA-binding region" description="H-T-H motif" evidence="4">
    <location>
        <begin position="33"/>
        <end position="52"/>
    </location>
</feature>
<dbReference type="PANTHER" id="PTHR47506">
    <property type="entry name" value="TRANSCRIPTIONAL REGULATORY PROTEIN"/>
    <property type="match status" value="1"/>
</dbReference>
<dbReference type="PATRIC" id="fig|1367847.3.peg.3944"/>
<keyword evidence="1" id="KW-0805">Transcription regulation</keyword>
<dbReference type="PROSITE" id="PS50977">
    <property type="entry name" value="HTH_TETR_2"/>
    <property type="match status" value="1"/>
</dbReference>
<dbReference type="PRINTS" id="PR00455">
    <property type="entry name" value="HTHTETR"/>
</dbReference>
<sequence length="221" mass="22818">MGRSSKEEAARTRLRILAAASDLFRKSGAERVSVADIMAAAGLTTGGFYKHFASKEALVAEATALAFAQSDEGWARLAAAQPEEGAGTAALRAALVRHYLRPTPEQRCPMIAFAAPGAEHSAPSEPASKDSGLAYRDGVAALLARFADPGTAANPARPEAPPPGESLSDEALVLFAAMIGARVLGEASASAPWIAPLRTAVIRAAEAEAVTEARVDAKAQE</sequence>
<keyword evidence="3" id="KW-0804">Transcription</keyword>
<evidence type="ECO:0000313" key="7">
    <source>
        <dbReference type="Proteomes" id="UP000015480"/>
    </source>
</evidence>
<evidence type="ECO:0000256" key="1">
    <source>
        <dbReference type="ARBA" id="ARBA00023015"/>
    </source>
</evidence>
<name>S5Y0D1_PARAH</name>
<dbReference type="Gene3D" id="1.10.10.60">
    <property type="entry name" value="Homeodomain-like"/>
    <property type="match status" value="1"/>
</dbReference>
<dbReference type="KEGG" id="pami:JCM7686_pAMI4p297"/>
<evidence type="ECO:0000256" key="4">
    <source>
        <dbReference type="PROSITE-ProRule" id="PRU00335"/>
    </source>
</evidence>
<dbReference type="Gene3D" id="1.10.357.10">
    <property type="entry name" value="Tetracycline Repressor, domain 2"/>
    <property type="match status" value="1"/>
</dbReference>
<dbReference type="InterPro" id="IPR009057">
    <property type="entry name" value="Homeodomain-like_sf"/>
</dbReference>
<accession>S5Y0D1</accession>
<dbReference type="InterPro" id="IPR001647">
    <property type="entry name" value="HTH_TetR"/>
</dbReference>
<reference evidence="6 7" key="1">
    <citation type="journal article" date="2014" name="BMC Genomics">
        <title>Architecture and functions of a multipartite genome of the methylotrophic bacterium Paracoccus aminophilus JCM 7686, containing primary and secondary chromids.</title>
        <authorList>
            <person name="Dziewit L."/>
            <person name="Czarnecki J."/>
            <person name="Wibberg D."/>
            <person name="Radlinska M."/>
            <person name="Mrozek P."/>
            <person name="Szymczak M."/>
            <person name="Schluter A."/>
            <person name="Puhler A."/>
            <person name="Bartosik D."/>
        </authorList>
    </citation>
    <scope>NUCLEOTIDE SEQUENCE [LARGE SCALE GENOMIC DNA]</scope>
    <source>
        <strain evidence="6">JCM 7686</strain>
        <plasmid evidence="7">Plasmid pAMI4</plasmid>
    </source>
</reference>